<dbReference type="Proteomes" id="UP000050911">
    <property type="component" value="Unassembled WGS sequence"/>
</dbReference>
<dbReference type="PANTHER" id="PTHR30290:SF10">
    <property type="entry name" value="PERIPLASMIC OLIGOPEPTIDE-BINDING PROTEIN-RELATED"/>
    <property type="match status" value="1"/>
</dbReference>
<keyword evidence="3" id="KW-0813">Transport</keyword>
<dbReference type="PANTHER" id="PTHR30290">
    <property type="entry name" value="PERIPLASMIC BINDING COMPONENT OF ABC TRANSPORTER"/>
    <property type="match status" value="1"/>
</dbReference>
<dbReference type="GO" id="GO:0015833">
    <property type="term" value="P:peptide transport"/>
    <property type="evidence" value="ECO:0007669"/>
    <property type="project" value="TreeGrafter"/>
</dbReference>
<comment type="caution">
    <text evidence="6">The sequence shown here is derived from an EMBL/GenBank/DDBJ whole genome shotgun (WGS) entry which is preliminary data.</text>
</comment>
<dbReference type="SUPFAM" id="SSF53850">
    <property type="entry name" value="Periplasmic binding protein-like II"/>
    <property type="match status" value="1"/>
</dbReference>
<organism evidence="6 7">
    <name type="scientific">Secundilactobacillus kimchicus JCM 15530</name>
    <dbReference type="NCBI Taxonomy" id="1302272"/>
    <lineage>
        <taxon>Bacteria</taxon>
        <taxon>Bacillati</taxon>
        <taxon>Bacillota</taxon>
        <taxon>Bacilli</taxon>
        <taxon>Lactobacillales</taxon>
        <taxon>Lactobacillaceae</taxon>
        <taxon>Secundilactobacillus</taxon>
    </lineage>
</organism>
<accession>A0A0R1HLG9</accession>
<evidence type="ECO:0000313" key="7">
    <source>
        <dbReference type="Proteomes" id="UP000050911"/>
    </source>
</evidence>
<dbReference type="Pfam" id="PF00496">
    <property type="entry name" value="SBP_bac_5"/>
    <property type="match status" value="1"/>
</dbReference>
<proteinExistence type="inferred from homology"/>
<gene>
    <name evidence="6" type="ORF">FC96_GL002321</name>
</gene>
<dbReference type="PATRIC" id="fig|1302272.5.peg.2372"/>
<dbReference type="AlphaFoldDB" id="A0A0R1HLG9"/>
<evidence type="ECO:0000256" key="4">
    <source>
        <dbReference type="ARBA" id="ARBA00022729"/>
    </source>
</evidence>
<reference evidence="6 7" key="1">
    <citation type="journal article" date="2015" name="Genome Announc.">
        <title>Expanding the biotechnology potential of lactobacilli through comparative genomics of 213 strains and associated genera.</title>
        <authorList>
            <person name="Sun Z."/>
            <person name="Harris H.M."/>
            <person name="McCann A."/>
            <person name="Guo C."/>
            <person name="Argimon S."/>
            <person name="Zhang W."/>
            <person name="Yang X."/>
            <person name="Jeffery I.B."/>
            <person name="Cooney J.C."/>
            <person name="Kagawa T.F."/>
            <person name="Liu W."/>
            <person name="Song Y."/>
            <person name="Salvetti E."/>
            <person name="Wrobel A."/>
            <person name="Rasinkangas P."/>
            <person name="Parkhill J."/>
            <person name="Rea M.C."/>
            <person name="O'Sullivan O."/>
            <person name="Ritari J."/>
            <person name="Douillard F.P."/>
            <person name="Paul Ross R."/>
            <person name="Yang R."/>
            <person name="Briner A.E."/>
            <person name="Felis G.E."/>
            <person name="de Vos W.M."/>
            <person name="Barrangou R."/>
            <person name="Klaenhammer T.R."/>
            <person name="Caufield P.W."/>
            <person name="Cui Y."/>
            <person name="Zhang H."/>
            <person name="O'Toole P.W."/>
        </authorList>
    </citation>
    <scope>NUCLEOTIDE SEQUENCE [LARGE SCALE GENOMIC DNA]</scope>
    <source>
        <strain evidence="6 7">JCM 15530</strain>
    </source>
</reference>
<evidence type="ECO:0000256" key="1">
    <source>
        <dbReference type="ARBA" id="ARBA00004196"/>
    </source>
</evidence>
<dbReference type="EMBL" id="AZCX01000007">
    <property type="protein sequence ID" value="KRK47598.1"/>
    <property type="molecule type" value="Genomic_DNA"/>
</dbReference>
<evidence type="ECO:0000259" key="5">
    <source>
        <dbReference type="Pfam" id="PF00496"/>
    </source>
</evidence>
<dbReference type="STRING" id="1302272.FC96_GL002321"/>
<comment type="similarity">
    <text evidence="2">Belongs to the bacterial solute-binding protein 5 family.</text>
</comment>
<evidence type="ECO:0000256" key="3">
    <source>
        <dbReference type="ARBA" id="ARBA00022448"/>
    </source>
</evidence>
<feature type="domain" description="Solute-binding protein family 5" evidence="5">
    <location>
        <begin position="75"/>
        <end position="118"/>
    </location>
</feature>
<dbReference type="Gene3D" id="3.90.76.10">
    <property type="entry name" value="Dipeptide-binding Protein, Domain 1"/>
    <property type="match status" value="1"/>
</dbReference>
<dbReference type="InterPro" id="IPR000914">
    <property type="entry name" value="SBP_5_dom"/>
</dbReference>
<keyword evidence="7" id="KW-1185">Reference proteome</keyword>
<sequence>MWLSKKGLTTIGVASLSLLLAACSSGGSQSKKAVTMSTDAQLASMDPSKTTALGSFDMLNNTNEGLYRLGKDSKPEVGLATKMTQSKNGKHFVIDIRPNTKWSNGDTVTAKDFVYGWQ</sequence>
<name>A0A0R1HLG9_9LACO</name>
<dbReference type="GO" id="GO:1904680">
    <property type="term" value="F:peptide transmembrane transporter activity"/>
    <property type="evidence" value="ECO:0007669"/>
    <property type="project" value="TreeGrafter"/>
</dbReference>
<dbReference type="Gene3D" id="3.40.190.10">
    <property type="entry name" value="Periplasmic binding protein-like II"/>
    <property type="match status" value="1"/>
</dbReference>
<dbReference type="GO" id="GO:0030313">
    <property type="term" value="C:cell envelope"/>
    <property type="evidence" value="ECO:0007669"/>
    <property type="project" value="UniProtKB-SubCell"/>
</dbReference>
<evidence type="ECO:0000313" key="6">
    <source>
        <dbReference type="EMBL" id="KRK47598.1"/>
    </source>
</evidence>
<dbReference type="PROSITE" id="PS51257">
    <property type="entry name" value="PROKAR_LIPOPROTEIN"/>
    <property type="match status" value="1"/>
</dbReference>
<evidence type="ECO:0000256" key="2">
    <source>
        <dbReference type="ARBA" id="ARBA00005695"/>
    </source>
</evidence>
<protein>
    <recommendedName>
        <fullName evidence="5">Solute-binding protein family 5 domain-containing protein</fullName>
    </recommendedName>
</protein>
<dbReference type="InterPro" id="IPR039424">
    <property type="entry name" value="SBP_5"/>
</dbReference>
<comment type="subcellular location">
    <subcellularLocation>
        <location evidence="1">Cell envelope</location>
    </subcellularLocation>
</comment>
<keyword evidence="4" id="KW-0732">Signal</keyword>